<feature type="region of interest" description="Disordered" evidence="1">
    <location>
        <begin position="570"/>
        <end position="668"/>
    </location>
</feature>
<proteinExistence type="predicted"/>
<keyword evidence="3" id="KW-1185">Reference proteome</keyword>
<comment type="caution">
    <text evidence="2">The sequence shown here is derived from an EMBL/GenBank/DDBJ whole genome shotgun (WGS) entry which is preliminary data.</text>
</comment>
<feature type="compositionally biased region" description="Pro residues" evidence="1">
    <location>
        <begin position="570"/>
        <end position="586"/>
    </location>
</feature>
<feature type="region of interest" description="Disordered" evidence="1">
    <location>
        <begin position="57"/>
        <end position="93"/>
    </location>
</feature>
<name>A0AAW0F5E6_9TRYP</name>
<feature type="region of interest" description="Disordered" evidence="1">
    <location>
        <begin position="434"/>
        <end position="456"/>
    </location>
</feature>
<gene>
    <name evidence="2" type="ORF">NESM_000102100</name>
</gene>
<protein>
    <submittedName>
        <fullName evidence="2">Uncharacterized protein</fullName>
    </submittedName>
</protein>
<organism evidence="2 3">
    <name type="scientific">Novymonas esmeraldas</name>
    <dbReference type="NCBI Taxonomy" id="1808958"/>
    <lineage>
        <taxon>Eukaryota</taxon>
        <taxon>Discoba</taxon>
        <taxon>Euglenozoa</taxon>
        <taxon>Kinetoplastea</taxon>
        <taxon>Metakinetoplastina</taxon>
        <taxon>Trypanosomatida</taxon>
        <taxon>Trypanosomatidae</taxon>
        <taxon>Novymonas</taxon>
    </lineage>
</organism>
<evidence type="ECO:0000256" key="1">
    <source>
        <dbReference type="SAM" id="MobiDB-lite"/>
    </source>
</evidence>
<evidence type="ECO:0000313" key="3">
    <source>
        <dbReference type="Proteomes" id="UP001430356"/>
    </source>
</evidence>
<feature type="compositionally biased region" description="Low complexity" evidence="1">
    <location>
        <begin position="69"/>
        <end position="87"/>
    </location>
</feature>
<dbReference type="PANTHER" id="PTHR24110">
    <property type="entry name" value="CENTROSOMAL PROTEIN OF 78 KDA"/>
    <property type="match status" value="1"/>
</dbReference>
<dbReference type="PANTHER" id="PTHR24110:SF3">
    <property type="entry name" value="CENTROSOMAL PROTEIN OF 78 KDA"/>
    <property type="match status" value="1"/>
</dbReference>
<feature type="compositionally biased region" description="Low complexity" evidence="1">
    <location>
        <begin position="653"/>
        <end position="665"/>
    </location>
</feature>
<accession>A0AAW0F5E6</accession>
<feature type="region of interest" description="Disordered" evidence="1">
    <location>
        <begin position="288"/>
        <end position="312"/>
    </location>
</feature>
<dbReference type="InterPro" id="IPR032675">
    <property type="entry name" value="LRR_dom_sf"/>
</dbReference>
<feature type="compositionally biased region" description="Low complexity" evidence="1">
    <location>
        <begin position="587"/>
        <end position="597"/>
    </location>
</feature>
<sequence length="840" mass="86472">MGRPSLMERYFAQCQSHRSTPRPEFVAGLRDGVMEVNFAEVPLADIRLFAYAVLDSSPASGPTRPPAPLSRRLSGRPSPRGGASDSGTSSPASTAGVFAHTHFVTLHFAYDLATPAAAPHRSSGARPSPSAPTPLLAGQNEATLRCVQEAVALAVKENSATLASFAWCDMPLTTPTLSGGAPPQRGGSGARPSAPLTHTLPLCHRLTSLRLDGVPLTRAQFMQLTMLPPTTSAAAAGSGGGGVSWPALEEASFSRCGLTDTCRNGLAHLIRVAVPLASGSAWQRSLRGGYADPDDRPLPRPTGSGISSLSRGAARGLKRLDVSQNPLGDETARAVAAAIPGSALRYLNMSGTSVTWEGGSSLASPSVLDDTAMELVDMSSTGVCAMLSPAGGAAEAKMLSESSIAAGFRVVARGMGQLLILREAARAPQQPWLMRTAAAPQRPPSPTADRPRGEAPWNVPAATALGAGSVAAAAVAPLPHPDSAAVSRAESRFGLSSTHVTSPPAPAASAPSAGAYGPWWPMFASWYAASAAHPGAAPGPAAAPGDGYVPVPVPFPMFAPMPMAFPPVAQPPTSPAPPPPPLPPLPLSTAAGAPSAPLERRATSPLSQTPRAATTPAGVAHGMPGASAGEFGDGADGDGLTGGLAHPLDSELAASPTPSDAASASGDLVHRASEAAGDRKFLVALISRLESHEADVTERLETQYQRTTAQLTSLEKDMRYRLQQIADADRKERTAAADRQAALLEAFAALRAEPAAMSADDMAEAVLPQLVRLIEVGMEKMQAAMRVDDGAAAGGVTSQRHRTPPPRLRFGSADVLTESPASSDRDVVKTASERLRQLGW</sequence>
<dbReference type="SUPFAM" id="SSF52047">
    <property type="entry name" value="RNI-like"/>
    <property type="match status" value="1"/>
</dbReference>
<dbReference type="Proteomes" id="UP001430356">
    <property type="component" value="Unassembled WGS sequence"/>
</dbReference>
<feature type="compositionally biased region" description="Gly residues" evidence="1">
    <location>
        <begin position="631"/>
        <end position="642"/>
    </location>
</feature>
<dbReference type="AlphaFoldDB" id="A0AAW0F5E6"/>
<dbReference type="EMBL" id="JAECZO010000006">
    <property type="protein sequence ID" value="KAK7200474.1"/>
    <property type="molecule type" value="Genomic_DNA"/>
</dbReference>
<reference evidence="2 3" key="1">
    <citation type="journal article" date="2021" name="MBio">
        <title>A New Model Trypanosomatid, Novymonas esmeraldas: Genomic Perception of Its 'Candidatus Pandoraea novymonadis' Endosymbiont.</title>
        <authorList>
            <person name="Zakharova A."/>
            <person name="Saura A."/>
            <person name="Butenko A."/>
            <person name="Podesvova L."/>
            <person name="Warmusova S."/>
            <person name="Kostygov A.Y."/>
            <person name="Nenarokova A."/>
            <person name="Lukes J."/>
            <person name="Opperdoes F.R."/>
            <person name="Yurchenko V."/>
        </authorList>
    </citation>
    <scope>NUCLEOTIDE SEQUENCE [LARGE SCALE GENOMIC DNA]</scope>
    <source>
        <strain evidence="2 3">E262AT.01</strain>
    </source>
</reference>
<feature type="region of interest" description="Disordered" evidence="1">
    <location>
        <begin position="793"/>
        <end position="830"/>
    </location>
</feature>
<evidence type="ECO:0000313" key="2">
    <source>
        <dbReference type="EMBL" id="KAK7200474.1"/>
    </source>
</evidence>
<dbReference type="Gene3D" id="3.80.10.10">
    <property type="entry name" value="Ribonuclease Inhibitor"/>
    <property type="match status" value="1"/>
</dbReference>